<feature type="domain" description="Carbohydrate-binding module family 96" evidence="4">
    <location>
        <begin position="115"/>
        <end position="275"/>
    </location>
</feature>
<dbReference type="NCBIfam" id="NF033679">
    <property type="entry name" value="DNRLRE_dom"/>
    <property type="match status" value="1"/>
</dbReference>
<comment type="subcellular location">
    <subcellularLocation>
        <location evidence="1">Secreted</location>
    </subcellularLocation>
</comment>
<evidence type="ECO:0000313" key="6">
    <source>
        <dbReference type="Proteomes" id="UP000663452"/>
    </source>
</evidence>
<dbReference type="EMBL" id="CP070969">
    <property type="protein sequence ID" value="QSF43568.1"/>
    <property type="molecule type" value="Genomic_DNA"/>
</dbReference>
<reference evidence="5 6" key="1">
    <citation type="submission" date="2021-02" db="EMBL/GenBank/DDBJ databases">
        <title>Paenibacillus tianjinensis sp. nov.</title>
        <authorList>
            <person name="Liu H."/>
        </authorList>
    </citation>
    <scope>NUCLEOTIDE SEQUENCE [LARGE SCALE GENOMIC DNA]</scope>
    <source>
        <strain evidence="5 6">TB2019</strain>
    </source>
</reference>
<dbReference type="Gene3D" id="2.60.120.970">
    <property type="match status" value="1"/>
</dbReference>
<dbReference type="InterPro" id="IPR055372">
    <property type="entry name" value="CBM96"/>
</dbReference>
<keyword evidence="3" id="KW-0732">Signal</keyword>
<keyword evidence="6" id="KW-1185">Reference proteome</keyword>
<dbReference type="RefSeq" id="WP_206101201.1">
    <property type="nucleotide sequence ID" value="NZ_CP070969.1"/>
</dbReference>
<evidence type="ECO:0000313" key="5">
    <source>
        <dbReference type="EMBL" id="QSF43568.1"/>
    </source>
</evidence>
<organism evidence="5 6">
    <name type="scientific">Paenibacillus tianjinensis</name>
    <dbReference type="NCBI Taxonomy" id="2810347"/>
    <lineage>
        <taxon>Bacteria</taxon>
        <taxon>Bacillati</taxon>
        <taxon>Bacillota</taxon>
        <taxon>Bacilli</taxon>
        <taxon>Bacillales</taxon>
        <taxon>Paenibacillaceae</taxon>
        <taxon>Paenibacillus</taxon>
    </lineage>
</organism>
<evidence type="ECO:0000256" key="1">
    <source>
        <dbReference type="ARBA" id="ARBA00004613"/>
    </source>
</evidence>
<evidence type="ECO:0000259" key="4">
    <source>
        <dbReference type="Pfam" id="PF24517"/>
    </source>
</evidence>
<dbReference type="Pfam" id="PF24517">
    <property type="entry name" value="CBM96"/>
    <property type="match status" value="1"/>
</dbReference>
<proteinExistence type="predicted"/>
<sequence>MDEIDEISSVITIKNRFANQLAGSFKLYRPMTDDIDAEITIKKNTGDDLRSIIEIRNKRDYDFNSLIDIVYRGTNDTVGQIEAVAAKYIDAMIEVRPHNRMFGKFELMGAPKKSVSLSPIADATTRSREDLRTINYGDTRSMLTGKTTDETFGAFVQFADFANSIPDLKFIESAKLRLYYTNLHSGANIELHQPNTIWREFGITDANKPHSIEKLNDTYTANTAQRYIEFDVKDVATRWQNGLLNNFGFIVSTMDDARYTFFTRESDYPPQLIVDYVTSQVYSVGRSELEGGLFVYGRGHKDVSAVLTVDSDVGIENLISYIYVHRATDYMQSDIDTFMSVSKPDLFSTLTVQNRDFTDLDASITVDVRTLTDLDSSIGINNPDIDSWLTVDSNMSLTSYIDVPAHEFMEAFITVSQPDLGASLTISNHIRANGDTDSTLTVRTEYETTIDSYIATSTPDLPGTMYIRAIADSAISGMIDVPSYTYLDSTIGYSHPDLSASLTVKYVSDIESEIYIKEKEYLDMLIDVKKISEISGVLMVKAFNQIDGEITINNPELFGLLSPRVTGENNLDAEILIKKRNVADLNSYISVRGQGNRNFVIMF</sequence>
<evidence type="ECO:0000256" key="2">
    <source>
        <dbReference type="ARBA" id="ARBA00022525"/>
    </source>
</evidence>
<evidence type="ECO:0000256" key="3">
    <source>
        <dbReference type="ARBA" id="ARBA00022729"/>
    </source>
</evidence>
<accession>A0ABX7L605</accession>
<dbReference type="Proteomes" id="UP000663452">
    <property type="component" value="Chromosome"/>
</dbReference>
<keyword evidence="2" id="KW-0964">Secreted</keyword>
<gene>
    <name evidence="5" type="ORF">JRJ22_20110</name>
</gene>
<name>A0ABX7L605_9BACL</name>
<protein>
    <submittedName>
        <fullName evidence="5">DNRLRE domain-containing protein</fullName>
    </submittedName>
</protein>